<dbReference type="AlphaFoldDB" id="A0A511AAF5"/>
<organism evidence="2 3">
    <name type="scientific">Microbacterium aerolatum</name>
    <dbReference type="NCBI Taxonomy" id="153731"/>
    <lineage>
        <taxon>Bacteria</taxon>
        <taxon>Bacillati</taxon>
        <taxon>Actinomycetota</taxon>
        <taxon>Actinomycetes</taxon>
        <taxon>Micrococcales</taxon>
        <taxon>Microbacteriaceae</taxon>
        <taxon>Microbacterium</taxon>
    </lineage>
</organism>
<proteinExistence type="predicted"/>
<dbReference type="Proteomes" id="UP000321225">
    <property type="component" value="Unassembled WGS sequence"/>
</dbReference>
<reference evidence="2 3" key="1">
    <citation type="submission" date="2019-07" db="EMBL/GenBank/DDBJ databases">
        <title>Whole genome shotgun sequence of Microbacterium aerolatum NBRC 103071.</title>
        <authorList>
            <person name="Hosoyama A."/>
            <person name="Uohara A."/>
            <person name="Ohji S."/>
            <person name="Ichikawa N."/>
        </authorList>
    </citation>
    <scope>NUCLEOTIDE SEQUENCE [LARGE SCALE GENOMIC DNA]</scope>
    <source>
        <strain evidence="2 3">NBRC 103071</strain>
    </source>
</reference>
<protein>
    <submittedName>
        <fullName evidence="2">Uncharacterized protein</fullName>
    </submittedName>
</protein>
<gene>
    <name evidence="2" type="ORF">MAE01_03450</name>
</gene>
<name>A0A511AAF5_9MICO</name>
<dbReference type="EMBL" id="BJUW01000001">
    <property type="protein sequence ID" value="GEK85169.1"/>
    <property type="molecule type" value="Genomic_DNA"/>
</dbReference>
<accession>A0A511AAF5</accession>
<evidence type="ECO:0000256" key="1">
    <source>
        <dbReference type="SAM" id="Coils"/>
    </source>
</evidence>
<evidence type="ECO:0000313" key="2">
    <source>
        <dbReference type="EMBL" id="GEK85169.1"/>
    </source>
</evidence>
<feature type="coiled-coil region" evidence="1">
    <location>
        <begin position="84"/>
        <end position="111"/>
    </location>
</feature>
<evidence type="ECO:0000313" key="3">
    <source>
        <dbReference type="Proteomes" id="UP000321225"/>
    </source>
</evidence>
<comment type="caution">
    <text evidence="2">The sequence shown here is derived from an EMBL/GenBank/DDBJ whole genome shotgun (WGS) entry which is preliminary data.</text>
</comment>
<keyword evidence="3" id="KW-1185">Reference proteome</keyword>
<sequence length="141" mass="15773">MRSSNIAVSEDVLRRIADAIDEIASNDELQRTKRQIEKLASLSHPTVARAFAQDLREKTPFAINARFAALNPVNKGLSPKEQVARREKQDLEAARERIVELETQRDAHLQALYAYFVASSPKEPSPTVVPINRAVRKADGL</sequence>
<keyword evidence="1" id="KW-0175">Coiled coil</keyword>